<name>A0A177Y4G8_9VIBR</name>
<proteinExistence type="predicted"/>
<reference evidence="1 2" key="1">
    <citation type="journal article" date="2016" name="Syst. Appl. Microbiol.">
        <title>Vibrio bivalvicida sp. nov., a novel larval pathogen for bivalve molluscs reared in a hatchery.</title>
        <authorList>
            <person name="Dubert J."/>
            <person name="Romalde J.L."/>
            <person name="Prado S."/>
            <person name="Barja J.L."/>
        </authorList>
    </citation>
    <scope>NUCLEOTIDE SEQUENCE [LARGE SCALE GENOMIC DNA]</scope>
    <source>
        <strain evidence="1 2">605</strain>
    </source>
</reference>
<organism evidence="1 2">
    <name type="scientific">Vibrio bivalvicida</name>
    <dbReference type="NCBI Taxonomy" id="1276888"/>
    <lineage>
        <taxon>Bacteria</taxon>
        <taxon>Pseudomonadati</taxon>
        <taxon>Pseudomonadota</taxon>
        <taxon>Gammaproteobacteria</taxon>
        <taxon>Vibrionales</taxon>
        <taxon>Vibrionaceae</taxon>
        <taxon>Vibrio</taxon>
        <taxon>Vibrio oreintalis group</taxon>
    </lineage>
</organism>
<dbReference type="Proteomes" id="UP000078406">
    <property type="component" value="Unassembled WGS sequence"/>
</dbReference>
<evidence type="ECO:0000313" key="2">
    <source>
        <dbReference type="Proteomes" id="UP000078406"/>
    </source>
</evidence>
<protein>
    <submittedName>
        <fullName evidence="1">Uncharacterized protein</fullName>
    </submittedName>
</protein>
<sequence length="323" mass="36294">MPNAIKEKLFPEGKIFYQAHSMHAHPSAGLMVQQPVPLSFIKMSRYDASVSDIVMTGPLAKIIESLHAISLRSESIYTTDKHKTIKVWFNRIDRKIEKTPMYPMAEAVIHNTSFLIIKGTGVGLGSTVVDLLQGVGVNDVSFRLGLDSIFSGELKDSPLKYIMLEMSVFELLSQPIDLLFKKVWTKHLKSKHSSPLKSDPQGKAAFLKLKSLVEKHIKPLVKPHHLDVGVDMNISSIPYSMPKGWKNTNLAPLFSRVKARASLLTADDYIIRVGSSFNKHHAGFVVDLDTHNIEIDELVYFLSYYEENKKLVNCFLMSGLDDL</sequence>
<dbReference type="RefSeq" id="WP_054962935.1">
    <property type="nucleotide sequence ID" value="NZ_LLEI02000016.1"/>
</dbReference>
<evidence type="ECO:0000313" key="1">
    <source>
        <dbReference type="EMBL" id="OAJ95749.1"/>
    </source>
</evidence>
<dbReference type="EMBL" id="LLEI02000016">
    <property type="protein sequence ID" value="OAJ95749.1"/>
    <property type="molecule type" value="Genomic_DNA"/>
</dbReference>
<comment type="caution">
    <text evidence="1">The sequence shown here is derived from an EMBL/GenBank/DDBJ whole genome shotgun (WGS) entry which is preliminary data.</text>
</comment>
<gene>
    <name evidence="1" type="ORF">APB76_03380</name>
</gene>
<dbReference type="AlphaFoldDB" id="A0A177Y4G8"/>
<accession>A0A177Y4G8</accession>